<dbReference type="EMBL" id="WHWC01000007">
    <property type="protein sequence ID" value="KAG8378856.1"/>
    <property type="molecule type" value="Genomic_DNA"/>
</dbReference>
<organism evidence="1 2">
    <name type="scientific">Buddleja alternifolia</name>
    <dbReference type="NCBI Taxonomy" id="168488"/>
    <lineage>
        <taxon>Eukaryota</taxon>
        <taxon>Viridiplantae</taxon>
        <taxon>Streptophyta</taxon>
        <taxon>Embryophyta</taxon>
        <taxon>Tracheophyta</taxon>
        <taxon>Spermatophyta</taxon>
        <taxon>Magnoliopsida</taxon>
        <taxon>eudicotyledons</taxon>
        <taxon>Gunneridae</taxon>
        <taxon>Pentapetalae</taxon>
        <taxon>asterids</taxon>
        <taxon>lamiids</taxon>
        <taxon>Lamiales</taxon>
        <taxon>Scrophulariaceae</taxon>
        <taxon>Buddlejeae</taxon>
        <taxon>Buddleja</taxon>
    </lineage>
</organism>
<dbReference type="Proteomes" id="UP000826271">
    <property type="component" value="Unassembled WGS sequence"/>
</dbReference>
<evidence type="ECO:0000313" key="2">
    <source>
        <dbReference type="Proteomes" id="UP000826271"/>
    </source>
</evidence>
<comment type="caution">
    <text evidence="1">The sequence shown here is derived from an EMBL/GenBank/DDBJ whole genome shotgun (WGS) entry which is preliminary data.</text>
</comment>
<evidence type="ECO:0000313" key="1">
    <source>
        <dbReference type="EMBL" id="KAG8378856.1"/>
    </source>
</evidence>
<protein>
    <submittedName>
        <fullName evidence="1">Uncharacterized protein</fullName>
    </submittedName>
</protein>
<sequence>MIPRKLASVLPPLSINSCWSKDITLDGQHGSGTNLLKTDNMEVELIMFKARATRFTSKNLVLPGDTSIKDADVEKQLCTDPMDRHVSCCSLSNLYICNGSRNFPSTPNYKILVPRKILFPQCHILDIISYGMKQPMDLTTHM</sequence>
<proteinExistence type="predicted"/>
<gene>
    <name evidence="1" type="ORF">BUALT_Bualt07G0028200</name>
</gene>
<dbReference type="AlphaFoldDB" id="A0AAV6XED8"/>
<reference evidence="1" key="1">
    <citation type="submission" date="2019-10" db="EMBL/GenBank/DDBJ databases">
        <authorList>
            <person name="Zhang R."/>
            <person name="Pan Y."/>
            <person name="Wang J."/>
            <person name="Ma R."/>
            <person name="Yu S."/>
        </authorList>
    </citation>
    <scope>NUCLEOTIDE SEQUENCE</scope>
    <source>
        <strain evidence="1">LA-IB0</strain>
        <tissue evidence="1">Leaf</tissue>
    </source>
</reference>
<keyword evidence="2" id="KW-1185">Reference proteome</keyword>
<accession>A0AAV6XED8</accession>
<name>A0AAV6XED8_9LAMI</name>